<evidence type="ECO:0000259" key="1">
    <source>
        <dbReference type="Pfam" id="PF06792"/>
    </source>
</evidence>
<dbReference type="EMBL" id="CP036274">
    <property type="protein sequence ID" value="QDU29156.1"/>
    <property type="molecule type" value="Genomic_DNA"/>
</dbReference>
<dbReference type="RefSeq" id="WP_145092567.1">
    <property type="nucleotide sequence ID" value="NZ_CP036274.1"/>
</dbReference>
<evidence type="ECO:0000259" key="2">
    <source>
        <dbReference type="Pfam" id="PF23189"/>
    </source>
</evidence>
<dbReference type="PIRSF" id="PIRSF033271">
    <property type="entry name" value="UCP033271"/>
    <property type="match status" value="1"/>
</dbReference>
<dbReference type="InterPro" id="IPR056778">
    <property type="entry name" value="UPF0261_C"/>
</dbReference>
<dbReference type="Proteomes" id="UP000315017">
    <property type="component" value="Chromosome"/>
</dbReference>
<dbReference type="NCBIfam" id="NF002674">
    <property type="entry name" value="PRK02399.1-2"/>
    <property type="match status" value="1"/>
</dbReference>
<accession>A0A517YFZ8</accession>
<keyword evidence="4" id="KW-1185">Reference proteome</keyword>
<dbReference type="Pfam" id="PF23189">
    <property type="entry name" value="UPF0261_C"/>
    <property type="match status" value="1"/>
</dbReference>
<dbReference type="Gene3D" id="3.40.50.12030">
    <property type="entry name" value="Uncharacterised protein family UPF0261, NC domain"/>
    <property type="match status" value="1"/>
</dbReference>
<sequence>MTIYVLATLDTKGPEAALVCARLRELDLPVTLVDTGCLGEPLTSADISREAVFTAGGVSLSNFRQQNDRGAAIAAAARGVEVLVRRAWDEKQLSGILAIGGSAGTTIGTAAMRVLPLGVPKVMVSTLASGQVRSYVRDKDILMLNSVVDIAGINRISRQILNEAAAAIAGMIKFRRRDEAAQDRPVIAATMFGVTTPCVQHAREILERAGYEVLVFHATGNGGEAMESLIRDGLIAGVLDITTTELADELVGGILSAGPTRLTAAGERGIPQVISVGALDMVNFGPRETVPAKFGARQFYQHNANVTLMRTTPAENTALGEEIGRKAAVAKGPIEIILPRQGVSALDRAGGQFDDSAAREQLFAAIHQHCGAVPVTELDHHINDSAFAEAATERLLRMLTTRA</sequence>
<protein>
    <submittedName>
        <fullName evidence="3">Uncharacterized protein</fullName>
    </submittedName>
</protein>
<evidence type="ECO:0000313" key="4">
    <source>
        <dbReference type="Proteomes" id="UP000315017"/>
    </source>
</evidence>
<dbReference type="CDD" id="cd15488">
    <property type="entry name" value="Tm-1-like"/>
    <property type="match status" value="1"/>
</dbReference>
<dbReference type="InterPro" id="IPR008322">
    <property type="entry name" value="UPF0261"/>
</dbReference>
<dbReference type="OrthoDB" id="9776369at2"/>
<dbReference type="Gene3D" id="3.40.50.12020">
    <property type="entry name" value="Uncharacterised protein family UPF0261, NN domain"/>
    <property type="match status" value="1"/>
</dbReference>
<organism evidence="3 4">
    <name type="scientific">Anatilimnocola aggregata</name>
    <dbReference type="NCBI Taxonomy" id="2528021"/>
    <lineage>
        <taxon>Bacteria</taxon>
        <taxon>Pseudomonadati</taxon>
        <taxon>Planctomycetota</taxon>
        <taxon>Planctomycetia</taxon>
        <taxon>Pirellulales</taxon>
        <taxon>Pirellulaceae</taxon>
        <taxon>Anatilimnocola</taxon>
    </lineage>
</organism>
<proteinExistence type="predicted"/>
<dbReference type="InterPro" id="IPR044122">
    <property type="entry name" value="UPF0261_N"/>
</dbReference>
<dbReference type="PANTHER" id="PTHR31862:SF1">
    <property type="entry name" value="UPF0261 DOMAIN PROTEIN (AFU_ORTHOLOGUE AFUA_1G10120)"/>
    <property type="match status" value="1"/>
</dbReference>
<feature type="domain" description="UPF0261" evidence="2">
    <location>
        <begin position="184"/>
        <end position="398"/>
    </location>
</feature>
<dbReference type="PANTHER" id="PTHR31862">
    <property type="entry name" value="UPF0261 DOMAIN PROTEIN (AFU_ORTHOLOGUE AFUA_1G10120)"/>
    <property type="match status" value="1"/>
</dbReference>
<dbReference type="Pfam" id="PF06792">
    <property type="entry name" value="UPF0261"/>
    <property type="match status" value="1"/>
</dbReference>
<dbReference type="KEGG" id="aagg:ETAA8_42630"/>
<feature type="domain" description="UPF0261" evidence="1">
    <location>
        <begin position="2"/>
        <end position="175"/>
    </location>
</feature>
<reference evidence="3 4" key="1">
    <citation type="submission" date="2019-02" db="EMBL/GenBank/DDBJ databases">
        <title>Deep-cultivation of Planctomycetes and their phenomic and genomic characterization uncovers novel biology.</title>
        <authorList>
            <person name="Wiegand S."/>
            <person name="Jogler M."/>
            <person name="Boedeker C."/>
            <person name="Pinto D."/>
            <person name="Vollmers J."/>
            <person name="Rivas-Marin E."/>
            <person name="Kohn T."/>
            <person name="Peeters S.H."/>
            <person name="Heuer A."/>
            <person name="Rast P."/>
            <person name="Oberbeckmann S."/>
            <person name="Bunk B."/>
            <person name="Jeske O."/>
            <person name="Meyerdierks A."/>
            <person name="Storesund J.E."/>
            <person name="Kallscheuer N."/>
            <person name="Luecker S."/>
            <person name="Lage O.M."/>
            <person name="Pohl T."/>
            <person name="Merkel B.J."/>
            <person name="Hornburger P."/>
            <person name="Mueller R.-W."/>
            <person name="Bruemmer F."/>
            <person name="Labrenz M."/>
            <person name="Spormann A.M."/>
            <person name="Op den Camp H."/>
            <person name="Overmann J."/>
            <person name="Amann R."/>
            <person name="Jetten M.S.M."/>
            <person name="Mascher T."/>
            <person name="Medema M.H."/>
            <person name="Devos D.P."/>
            <person name="Kaster A.-K."/>
            <person name="Ovreas L."/>
            <person name="Rohde M."/>
            <person name="Galperin M.Y."/>
            <person name="Jogler C."/>
        </authorList>
    </citation>
    <scope>NUCLEOTIDE SEQUENCE [LARGE SCALE GENOMIC DNA]</scope>
    <source>
        <strain evidence="3 4">ETA_A8</strain>
    </source>
</reference>
<dbReference type="InterPro" id="IPR051353">
    <property type="entry name" value="Tobamovirus_resist_UPF0261"/>
</dbReference>
<evidence type="ECO:0000313" key="3">
    <source>
        <dbReference type="EMBL" id="QDU29156.1"/>
    </source>
</evidence>
<dbReference type="AlphaFoldDB" id="A0A517YFZ8"/>
<gene>
    <name evidence="3" type="ORF">ETAA8_42630</name>
</gene>
<name>A0A517YFZ8_9BACT</name>